<sequence length="318" mass="37028">MNKFYCFLIVISLISCSKADRLEDEISKIDTQAKIVRFDKAFANADKSDLGALKKEFPYLFPAEYPDSVWVARMNDSLHQDVYNEIRLKYNDFETDTSQIKSVFQHVKYYFKDFKAPKIITVISDVDYKNRVIYADSLMLIGLDNYLGSDHRYYGGIQQYIKKNFTATQIPIDVAKTIGRSKIAAPKDRTFLGELIQYGKLYYLIDLFIPSAEKNNIIGYTIDEYDWALANENYVWRYFIEKELLFSTDAKLGERFINPAPFSKFYLEIDGDSPGRIGQFIGWQIVASYMQNNEVSLQQMLNTSAEEIFNKSRYKPEK</sequence>
<dbReference type="EMBL" id="JAETXX010000011">
    <property type="protein sequence ID" value="MCF8716030.1"/>
    <property type="molecule type" value="Genomic_DNA"/>
</dbReference>
<reference evidence="1 2" key="1">
    <citation type="submission" date="2021-01" db="EMBL/GenBank/DDBJ databases">
        <title>Genome sequencing of Joostella atrarenae M1-2 (= KCTC 23194).</title>
        <authorList>
            <person name="Zakaria M.R."/>
            <person name="Lam M.Q."/>
            <person name="Chong C.S."/>
        </authorList>
    </citation>
    <scope>NUCLEOTIDE SEQUENCE [LARGE SCALE GENOMIC DNA]</scope>
    <source>
        <strain evidence="1 2">M1-2</strain>
    </source>
</reference>
<accession>A0ABS9J6M2</accession>
<proteinExistence type="predicted"/>
<keyword evidence="1" id="KW-0449">Lipoprotein</keyword>
<evidence type="ECO:0000313" key="2">
    <source>
        <dbReference type="Proteomes" id="UP000829517"/>
    </source>
</evidence>
<dbReference type="Pfam" id="PF25594">
    <property type="entry name" value="GldB_lipo"/>
    <property type="match status" value="1"/>
</dbReference>
<keyword evidence="2" id="KW-1185">Reference proteome</keyword>
<dbReference type="Proteomes" id="UP000829517">
    <property type="component" value="Unassembled WGS sequence"/>
</dbReference>
<evidence type="ECO:0000313" key="1">
    <source>
        <dbReference type="EMBL" id="MCF8716030.1"/>
    </source>
</evidence>
<dbReference type="RefSeq" id="WP_236959995.1">
    <property type="nucleotide sequence ID" value="NZ_JAETXX010000011.1"/>
</dbReference>
<dbReference type="InterPro" id="IPR019853">
    <property type="entry name" value="GldB-like"/>
</dbReference>
<protein>
    <submittedName>
        <fullName evidence="1">Gliding motility lipoprotein GldB</fullName>
    </submittedName>
</protein>
<organism evidence="1 2">
    <name type="scientific">Joostella atrarenae</name>
    <dbReference type="NCBI Taxonomy" id="679257"/>
    <lineage>
        <taxon>Bacteria</taxon>
        <taxon>Pseudomonadati</taxon>
        <taxon>Bacteroidota</taxon>
        <taxon>Flavobacteriia</taxon>
        <taxon>Flavobacteriales</taxon>
        <taxon>Flavobacteriaceae</taxon>
        <taxon>Joostella</taxon>
    </lineage>
</organism>
<gene>
    <name evidence="1" type="primary">gldB</name>
    <name evidence="1" type="ORF">JM658_14430</name>
</gene>
<dbReference type="PROSITE" id="PS51257">
    <property type="entry name" value="PROKAR_LIPOPROTEIN"/>
    <property type="match status" value="1"/>
</dbReference>
<dbReference type="NCBIfam" id="TIGR03514">
    <property type="entry name" value="GldB_lipo"/>
    <property type="match status" value="1"/>
</dbReference>
<comment type="caution">
    <text evidence="1">The sequence shown here is derived from an EMBL/GenBank/DDBJ whole genome shotgun (WGS) entry which is preliminary data.</text>
</comment>
<name>A0ABS9J6M2_9FLAO</name>